<comment type="catalytic activity">
    <reaction evidence="6 7">
        <text>UDP-alpha-D-glucose + 2 NAD(+) + H2O = UDP-alpha-D-glucuronate + 2 NADH + 3 H(+)</text>
        <dbReference type="Rhea" id="RHEA:23596"/>
        <dbReference type="ChEBI" id="CHEBI:15377"/>
        <dbReference type="ChEBI" id="CHEBI:15378"/>
        <dbReference type="ChEBI" id="CHEBI:57540"/>
        <dbReference type="ChEBI" id="CHEBI:57945"/>
        <dbReference type="ChEBI" id="CHEBI:58052"/>
        <dbReference type="ChEBI" id="CHEBI:58885"/>
        <dbReference type="EC" id="1.1.1.22"/>
    </reaction>
</comment>
<dbReference type="InterPro" id="IPR008927">
    <property type="entry name" value="6-PGluconate_DH-like_C_sf"/>
</dbReference>
<comment type="caution">
    <text evidence="9">The sequence shown here is derived from an EMBL/GenBank/DDBJ whole genome shotgun (WGS) entry which is preliminary data.</text>
</comment>
<accession>A0ABS8YTG4</accession>
<evidence type="ECO:0000256" key="7">
    <source>
        <dbReference type="PIRNR" id="PIRNR000124"/>
    </source>
</evidence>
<evidence type="ECO:0000256" key="4">
    <source>
        <dbReference type="ARBA" id="ARBA00023002"/>
    </source>
</evidence>
<dbReference type="PANTHER" id="PTHR43750:SF1">
    <property type="entry name" value="GDP-MANNOSE 6-DEHYDROGENASE"/>
    <property type="match status" value="1"/>
</dbReference>
<dbReference type="InterPro" id="IPR014026">
    <property type="entry name" value="UDP-Glc/GDP-Man_DH_dimer"/>
</dbReference>
<evidence type="ECO:0000259" key="8">
    <source>
        <dbReference type="SMART" id="SM00984"/>
    </source>
</evidence>
<dbReference type="Gene3D" id="1.20.5.170">
    <property type="match status" value="1"/>
</dbReference>
<dbReference type="Pfam" id="PF03721">
    <property type="entry name" value="UDPG_MGDP_dh_N"/>
    <property type="match status" value="1"/>
</dbReference>
<dbReference type="SUPFAM" id="SSF52413">
    <property type="entry name" value="UDP-glucose/GDP-mannose dehydrogenase C-terminal domain"/>
    <property type="match status" value="1"/>
</dbReference>
<sequence>MIRNDAAIKRRKAVEFEPWLTAPKPSISVVGLGYVGAVTCGCLSELGHRIVGVDIDPEKVTSIENGQSPMHENGLETLLKRGVSARRIEATTDLGAAVAESDVTFVSVGTPTAHDGSCDLSGLVAVAKAIGTALRKKLGFHIVVLRCSVPPGTTQGVMAQRIAKWSGKSLGTDFGLAFVPEFLREGVAIADFNAPPKTVIGASDARTREVVSRIFRPIDNCPIFTEIETAEMVKYVDNVWHATKVSFANEVGRLAKSMQIDGRAVMDIFCRDTKLNLSPYYLKPGFAYGGSCLPKEVRAFAHLAAQQGVELPLVNSLAKSNEAQIDAAMSLIRASGAHRVGILGLAFKPGTDDLRESPAVEIVTRLLDCGMDIVAHDHCLSPKPCAIAAKPARPKRPRVGLSDELDARLDGMLLADPAEVVKSCDIVFVTHDLPRYRDLLGDTRKLVIDVARLMDKTSRPHSYEGIGW</sequence>
<dbReference type="Pfam" id="PF00984">
    <property type="entry name" value="UDPG_MGDP_dh"/>
    <property type="match status" value="1"/>
</dbReference>
<dbReference type="Pfam" id="PF03720">
    <property type="entry name" value="UDPG_MGDP_dh_C"/>
    <property type="match status" value="1"/>
</dbReference>
<evidence type="ECO:0000256" key="6">
    <source>
        <dbReference type="ARBA" id="ARBA00047473"/>
    </source>
</evidence>
<feature type="domain" description="UDP-glucose/GDP-mannose dehydrogenase C-terminal" evidence="8">
    <location>
        <begin position="341"/>
        <end position="456"/>
    </location>
</feature>
<evidence type="ECO:0000313" key="9">
    <source>
        <dbReference type="EMBL" id="MCE5972565.1"/>
    </source>
</evidence>
<evidence type="ECO:0000313" key="10">
    <source>
        <dbReference type="Proteomes" id="UP001521181"/>
    </source>
</evidence>
<dbReference type="EMBL" id="JAJUOS010000002">
    <property type="protein sequence ID" value="MCE5972565.1"/>
    <property type="molecule type" value="Genomic_DNA"/>
</dbReference>
<name>A0ABS8YTG4_9RHOB</name>
<dbReference type="InterPro" id="IPR001732">
    <property type="entry name" value="UDP-Glc/GDP-Man_DH_N"/>
</dbReference>
<gene>
    <name evidence="9" type="ORF">LZA78_03595</name>
</gene>
<dbReference type="Gene3D" id="3.40.50.720">
    <property type="entry name" value="NAD(P)-binding Rossmann-like Domain"/>
    <property type="match status" value="2"/>
</dbReference>
<dbReference type="InterPro" id="IPR014027">
    <property type="entry name" value="UDP-Glc/GDP-Man_DH_C"/>
</dbReference>
<organism evidence="9 10">
    <name type="scientific">Rhodobacter flavimaris</name>
    <dbReference type="NCBI Taxonomy" id="2907145"/>
    <lineage>
        <taxon>Bacteria</taxon>
        <taxon>Pseudomonadati</taxon>
        <taxon>Pseudomonadota</taxon>
        <taxon>Alphaproteobacteria</taxon>
        <taxon>Rhodobacterales</taxon>
        <taxon>Rhodobacter group</taxon>
        <taxon>Rhodobacter</taxon>
    </lineage>
</organism>
<dbReference type="SMART" id="SM00984">
    <property type="entry name" value="UDPG_MGDP_dh_C"/>
    <property type="match status" value="1"/>
</dbReference>
<dbReference type="PANTHER" id="PTHR43750">
    <property type="entry name" value="UDP-GLUCOSE 6-DEHYDROGENASE TUAD"/>
    <property type="match status" value="1"/>
</dbReference>
<keyword evidence="4 7" id="KW-0560">Oxidoreductase</keyword>
<keyword evidence="10" id="KW-1185">Reference proteome</keyword>
<keyword evidence="5 7" id="KW-0520">NAD</keyword>
<dbReference type="InterPro" id="IPR017476">
    <property type="entry name" value="UDP-Glc/GDP-Man"/>
</dbReference>
<comment type="pathway">
    <text evidence="1">Nucleotide-sugar biosynthesis; UDP-alpha-D-glucuronate biosynthesis; UDP-alpha-D-glucuronate from UDP-alpha-D-glucose: step 1/1.</text>
</comment>
<dbReference type="PIRSF" id="PIRSF500134">
    <property type="entry name" value="UDPglc_DH_bac"/>
    <property type="match status" value="1"/>
</dbReference>
<comment type="similarity">
    <text evidence="2 7">Belongs to the UDP-glucose/GDP-mannose dehydrogenase family.</text>
</comment>
<dbReference type="NCBIfam" id="TIGR03026">
    <property type="entry name" value="NDP-sugDHase"/>
    <property type="match status" value="1"/>
</dbReference>
<dbReference type="SUPFAM" id="SSF48179">
    <property type="entry name" value="6-phosphogluconate dehydrogenase C-terminal domain-like"/>
    <property type="match status" value="1"/>
</dbReference>
<dbReference type="PIRSF" id="PIRSF000124">
    <property type="entry name" value="UDPglc_GDPman_dh"/>
    <property type="match status" value="1"/>
</dbReference>
<dbReference type="InterPro" id="IPR036291">
    <property type="entry name" value="NAD(P)-bd_dom_sf"/>
</dbReference>
<dbReference type="Proteomes" id="UP001521181">
    <property type="component" value="Unassembled WGS sequence"/>
</dbReference>
<reference evidence="9 10" key="1">
    <citation type="submission" date="2021-12" db="EMBL/GenBank/DDBJ databases">
        <title>Sinirhodobacter sp. WL0062 is a bacterium isolated from seawater.</title>
        <authorList>
            <person name="Wang L."/>
            <person name="He W."/>
            <person name="Zhang D.-F."/>
        </authorList>
    </citation>
    <scope>NUCLEOTIDE SEQUENCE [LARGE SCALE GENOMIC DNA]</scope>
    <source>
        <strain evidence="9 10">WL0062</strain>
    </source>
</reference>
<dbReference type="InterPro" id="IPR036220">
    <property type="entry name" value="UDP-Glc/GDP-Man_DH_C_sf"/>
</dbReference>
<dbReference type="SUPFAM" id="SSF51735">
    <property type="entry name" value="NAD(P)-binding Rossmann-fold domains"/>
    <property type="match status" value="1"/>
</dbReference>
<evidence type="ECO:0000256" key="2">
    <source>
        <dbReference type="ARBA" id="ARBA00006601"/>
    </source>
</evidence>
<protein>
    <recommendedName>
        <fullName evidence="3 7">UDP-glucose 6-dehydrogenase</fullName>
        <ecNumber evidence="3 7">1.1.1.22</ecNumber>
    </recommendedName>
</protein>
<dbReference type="InterPro" id="IPR028357">
    <property type="entry name" value="UDPglc_DH_bac"/>
</dbReference>
<dbReference type="EC" id="1.1.1.22" evidence="3 7"/>
<proteinExistence type="inferred from homology"/>
<evidence type="ECO:0000256" key="5">
    <source>
        <dbReference type="ARBA" id="ARBA00023027"/>
    </source>
</evidence>
<evidence type="ECO:0000256" key="1">
    <source>
        <dbReference type="ARBA" id="ARBA00004701"/>
    </source>
</evidence>
<dbReference type="RefSeq" id="WP_233675581.1">
    <property type="nucleotide sequence ID" value="NZ_JAJUOS010000002.1"/>
</dbReference>
<evidence type="ECO:0000256" key="3">
    <source>
        <dbReference type="ARBA" id="ARBA00012954"/>
    </source>
</evidence>